<comment type="caution">
    <text evidence="1">The sequence shown here is derived from an EMBL/GenBank/DDBJ whole genome shotgun (WGS) entry which is preliminary data.</text>
</comment>
<name>A0A4Y8D7M1_9HELO</name>
<accession>A0A4Y8D7M1</accession>
<evidence type="ECO:0000313" key="1">
    <source>
        <dbReference type="EMBL" id="TEY73088.1"/>
    </source>
</evidence>
<evidence type="ECO:0000313" key="2">
    <source>
        <dbReference type="Proteomes" id="UP000297299"/>
    </source>
</evidence>
<gene>
    <name evidence="1" type="ORF">BOTCAL_0083g00010</name>
</gene>
<dbReference type="EMBL" id="PHWZ01000083">
    <property type="protein sequence ID" value="TEY73088.1"/>
    <property type="molecule type" value="Genomic_DNA"/>
</dbReference>
<protein>
    <submittedName>
        <fullName evidence="1">Uncharacterized protein</fullName>
    </submittedName>
</protein>
<dbReference type="AlphaFoldDB" id="A0A4Y8D7M1"/>
<proteinExistence type="predicted"/>
<organism evidence="1 2">
    <name type="scientific">Botryotinia calthae</name>
    <dbReference type="NCBI Taxonomy" id="38488"/>
    <lineage>
        <taxon>Eukaryota</taxon>
        <taxon>Fungi</taxon>
        <taxon>Dikarya</taxon>
        <taxon>Ascomycota</taxon>
        <taxon>Pezizomycotina</taxon>
        <taxon>Leotiomycetes</taxon>
        <taxon>Helotiales</taxon>
        <taxon>Sclerotiniaceae</taxon>
        <taxon>Botryotinia</taxon>
    </lineage>
</organism>
<sequence length="75" mass="8836">MSSINNTAPQAILMDQLQTTLTQLQRCHEDEITKLIKKKRLIILLSMPDYKSLIHQEFQVQPKKFSLSLNEYPRH</sequence>
<keyword evidence="2" id="KW-1185">Reference proteome</keyword>
<dbReference type="Proteomes" id="UP000297299">
    <property type="component" value="Unassembled WGS sequence"/>
</dbReference>
<reference evidence="1 2" key="1">
    <citation type="submission" date="2017-11" db="EMBL/GenBank/DDBJ databases">
        <title>Comparative genomics of Botrytis spp.</title>
        <authorList>
            <person name="Valero-Jimenez C.A."/>
            <person name="Tapia P."/>
            <person name="Veloso J."/>
            <person name="Silva-Moreno E."/>
            <person name="Staats M."/>
            <person name="Valdes J.H."/>
            <person name="Van Kan J.A.L."/>
        </authorList>
    </citation>
    <scope>NUCLEOTIDE SEQUENCE [LARGE SCALE GENOMIC DNA]</scope>
    <source>
        <strain evidence="1 2">MUCL2830</strain>
    </source>
</reference>